<dbReference type="PANTHER" id="PTHR23082:SF0">
    <property type="entry name" value="GENERAL TRANSCRIPTION FACTOR 3C POLYPEPTIDE 3"/>
    <property type="match status" value="1"/>
</dbReference>
<dbReference type="Proteomes" id="UP000813385">
    <property type="component" value="Unassembled WGS sequence"/>
</dbReference>
<keyword evidence="1" id="KW-0802">TPR repeat</keyword>
<dbReference type="InterPro" id="IPR011990">
    <property type="entry name" value="TPR-like_helical_dom_sf"/>
</dbReference>
<feature type="compositionally biased region" description="Basic and acidic residues" evidence="2">
    <location>
        <begin position="1"/>
        <end position="25"/>
    </location>
</feature>
<dbReference type="SUPFAM" id="SSF48452">
    <property type="entry name" value="TPR-like"/>
    <property type="match status" value="2"/>
</dbReference>
<dbReference type="Pfam" id="PF13432">
    <property type="entry name" value="TPR_16"/>
    <property type="match status" value="2"/>
</dbReference>
<comment type="caution">
    <text evidence="3">The sequence shown here is derived from an EMBL/GenBank/DDBJ whole genome shotgun (WGS) entry which is preliminary data.</text>
</comment>
<evidence type="ECO:0000313" key="3">
    <source>
        <dbReference type="EMBL" id="KAH7354054.1"/>
    </source>
</evidence>
<dbReference type="SMART" id="SM00028">
    <property type="entry name" value="TPR"/>
    <property type="match status" value="5"/>
</dbReference>
<feature type="region of interest" description="Disordered" evidence="2">
    <location>
        <begin position="59"/>
        <end position="91"/>
    </location>
</feature>
<dbReference type="Gene3D" id="1.25.40.10">
    <property type="entry name" value="Tetratricopeptide repeat domain"/>
    <property type="match status" value="3"/>
</dbReference>
<feature type="region of interest" description="Disordered" evidence="2">
    <location>
        <begin position="1"/>
        <end position="40"/>
    </location>
</feature>
<dbReference type="EMBL" id="JAGPXD010000005">
    <property type="protein sequence ID" value="KAH7354054.1"/>
    <property type="molecule type" value="Genomic_DNA"/>
</dbReference>
<feature type="region of interest" description="Disordered" evidence="2">
    <location>
        <begin position="508"/>
        <end position="544"/>
    </location>
</feature>
<dbReference type="GO" id="GO:0000127">
    <property type="term" value="C:transcription factor TFIIIC complex"/>
    <property type="evidence" value="ECO:0007669"/>
    <property type="project" value="TreeGrafter"/>
</dbReference>
<dbReference type="InterPro" id="IPR019734">
    <property type="entry name" value="TPR_rpt"/>
</dbReference>
<gene>
    <name evidence="3" type="ORF">B0T11DRAFT_287941</name>
</gene>
<dbReference type="PROSITE" id="PS50005">
    <property type="entry name" value="TPR"/>
    <property type="match status" value="1"/>
</dbReference>
<name>A0A8K0TCW9_9PEZI</name>
<evidence type="ECO:0000313" key="4">
    <source>
        <dbReference type="Proteomes" id="UP000813385"/>
    </source>
</evidence>
<protein>
    <submittedName>
        <fullName evidence="3">Uncharacterized protein</fullName>
    </submittedName>
</protein>
<dbReference type="OrthoDB" id="9991317at2759"/>
<organism evidence="3 4">
    <name type="scientific">Plectosphaerella cucumerina</name>
    <dbReference type="NCBI Taxonomy" id="40658"/>
    <lineage>
        <taxon>Eukaryota</taxon>
        <taxon>Fungi</taxon>
        <taxon>Dikarya</taxon>
        <taxon>Ascomycota</taxon>
        <taxon>Pezizomycotina</taxon>
        <taxon>Sordariomycetes</taxon>
        <taxon>Hypocreomycetidae</taxon>
        <taxon>Glomerellales</taxon>
        <taxon>Plectosphaerellaceae</taxon>
        <taxon>Plectosphaerella</taxon>
    </lineage>
</organism>
<dbReference type="PANTHER" id="PTHR23082">
    <property type="entry name" value="TRANSCRIPTION INITIATION FACTOR IIIC TFIIIC , POLYPEPTIDE 3-RELATED"/>
    <property type="match status" value="1"/>
</dbReference>
<dbReference type="AlphaFoldDB" id="A0A8K0TCW9"/>
<dbReference type="GO" id="GO:0006383">
    <property type="term" value="P:transcription by RNA polymerase III"/>
    <property type="evidence" value="ECO:0007669"/>
    <property type="project" value="InterPro"/>
</dbReference>
<accession>A0A8K0TCW9</accession>
<evidence type="ECO:0000256" key="1">
    <source>
        <dbReference type="PROSITE-ProRule" id="PRU00339"/>
    </source>
</evidence>
<dbReference type="InterPro" id="IPR039340">
    <property type="entry name" value="Tfc4/TFIIIC-102/Sfc4"/>
</dbReference>
<evidence type="ECO:0000256" key="2">
    <source>
        <dbReference type="SAM" id="MobiDB-lite"/>
    </source>
</evidence>
<sequence>MDLREGHNVDHGIDTADAVDADHAGDATAPDAVSDADSDELELRLENAKFEREVQAFLDNHRASEDAPLRPKPRRGRPPQKGLFRSSRKEVEPRPDIKLRLTQVNGAFLRGDYAQAERMIHEIIRINAETYQAWTTLGTILEDQGRHLDALTAKLYASFLRDKDDAAWVSCAKLALELAGDDDGSPMLKTASMCFANAIKANSSNDEARAGRAEVNHRRGHLAKAVSQYSDILKRRANDISTIRKLADVCSATQNPEHISKATAAYESYMDALRHGDPAEHGNVLWADISIYVDLLICARDYEAALFQLKSLARWRLSREDERYWDDWTTDDREWDRDDDRRVQVPGFDPLLYLPRQYGLGLPLELRAQLGLCRIRLGHTEEFERHLSWLDPTESATTAAVESFPGLARDIANALFEHGAFPRALDYFEMLRDSSCSHDPELLFNLGMCYVNGGDTGAAEDCFLLTIEVDENNINARVELARIYEQAHEDEEALILVTEAIALQDMRGSSRENGAVPPAAGLEPTEDDTGPRTRPGRKPGTGVARRYRPKRLVGADQRKLKERERADELSRRYKDVRHLKRLIQAGDRTLVSDWMAAARDLVDDFRSFRRFYTWDKYVKYLGAANDMVFNAPYQVQSGTSELHQFAERLSRNVIPGQADDSRPPNDDGYRGIPFGEWLELFLDYAICLAMGGNGEEAYSVCEAARDSIVFTNSKDYMFLIHVAWAACAIYMADDEVCVAMGRFFLKVNQLDSDAYRMFAALCRFCQSPASWYNSGPVQKFILRQIRVIDATQIRATMPDTDLIAPADFSTVSGEIRNLDVCLLMLYGHVLFTSTSYTFALNYFLRAKALAPRNPMVNLSVGLGYVHHGLKRQADNRQYLIMQGMAAIFEYADIRAMSASPVVRREVSFTVARVFHMLGLHHLAHEGYLKALDGLTVADPVPGFSDIRVGAAFNEYILLSVSQDPRTMEDVLTRYLYL</sequence>
<feature type="compositionally biased region" description="Basic and acidic residues" evidence="2">
    <location>
        <begin position="59"/>
        <end position="69"/>
    </location>
</feature>
<reference evidence="3" key="1">
    <citation type="journal article" date="2021" name="Nat. Commun.">
        <title>Genetic determinants of endophytism in the Arabidopsis root mycobiome.</title>
        <authorList>
            <person name="Mesny F."/>
            <person name="Miyauchi S."/>
            <person name="Thiergart T."/>
            <person name="Pickel B."/>
            <person name="Atanasova L."/>
            <person name="Karlsson M."/>
            <person name="Huettel B."/>
            <person name="Barry K.W."/>
            <person name="Haridas S."/>
            <person name="Chen C."/>
            <person name="Bauer D."/>
            <person name="Andreopoulos W."/>
            <person name="Pangilinan J."/>
            <person name="LaButti K."/>
            <person name="Riley R."/>
            <person name="Lipzen A."/>
            <person name="Clum A."/>
            <person name="Drula E."/>
            <person name="Henrissat B."/>
            <person name="Kohler A."/>
            <person name="Grigoriev I.V."/>
            <person name="Martin F.M."/>
            <person name="Hacquard S."/>
        </authorList>
    </citation>
    <scope>NUCLEOTIDE SEQUENCE</scope>
    <source>
        <strain evidence="3">MPI-CAGE-AT-0016</strain>
    </source>
</reference>
<proteinExistence type="predicted"/>
<keyword evidence="4" id="KW-1185">Reference proteome</keyword>
<feature type="repeat" description="TPR" evidence="1">
    <location>
        <begin position="440"/>
        <end position="473"/>
    </location>
</feature>